<feature type="signal peptide" evidence="2">
    <location>
        <begin position="1"/>
        <end position="24"/>
    </location>
</feature>
<dbReference type="EMBL" id="JABZFV010000016">
    <property type="protein sequence ID" value="MBF0934356.1"/>
    <property type="molecule type" value="Genomic_DNA"/>
</dbReference>
<feature type="region of interest" description="Disordered" evidence="1">
    <location>
        <begin position="272"/>
        <end position="299"/>
    </location>
</feature>
<gene>
    <name evidence="3" type="ORF">HXK00_01775</name>
</gene>
<feature type="chain" id="PRO_5038126764" evidence="2">
    <location>
        <begin position="25"/>
        <end position="299"/>
    </location>
</feature>
<evidence type="ECO:0000256" key="1">
    <source>
        <dbReference type="SAM" id="MobiDB-lite"/>
    </source>
</evidence>
<reference evidence="3" key="1">
    <citation type="submission" date="2020-04" db="EMBL/GenBank/DDBJ databases">
        <title>Deep metagenomics examines the oral microbiome during advanced dental caries in children, revealing novel taxa and co-occurrences with host molecules.</title>
        <authorList>
            <person name="Baker J.L."/>
            <person name="Morton J.T."/>
            <person name="Dinis M."/>
            <person name="Alvarez R."/>
            <person name="Tran N.C."/>
            <person name="Knight R."/>
            <person name="Edlund A."/>
        </authorList>
    </citation>
    <scope>NUCLEOTIDE SEQUENCE</scope>
    <source>
        <strain evidence="3">JCVI_23_bin.16</strain>
    </source>
</reference>
<dbReference type="Proteomes" id="UP000757900">
    <property type="component" value="Unassembled WGS sequence"/>
</dbReference>
<evidence type="ECO:0000256" key="2">
    <source>
        <dbReference type="SAM" id="SignalP"/>
    </source>
</evidence>
<organism evidence="3 4">
    <name type="scientific">Abiotrophia defectiva</name>
    <name type="common">Streptococcus defectivus</name>
    <dbReference type="NCBI Taxonomy" id="46125"/>
    <lineage>
        <taxon>Bacteria</taxon>
        <taxon>Bacillati</taxon>
        <taxon>Bacillota</taxon>
        <taxon>Bacilli</taxon>
        <taxon>Lactobacillales</taxon>
        <taxon>Aerococcaceae</taxon>
        <taxon>Abiotrophia</taxon>
    </lineage>
</organism>
<protein>
    <submittedName>
        <fullName evidence="3">Uncharacterized protein</fullName>
    </submittedName>
</protein>
<sequence>MKALKKVLLAGLALTCLASPMVQAAPRFINIRDKDFTNIEEPLDAIPATTLTLHPAPRTEDQVREDVSFALQAFYYNSGAPKRADLVQMDDEALYDKLTELSIAALKEAYGDIIHADFSVDFLGKPVTLGKELRDSIKVIMDSHQVANKFAIKDLKIDGDTVNASVEVRYIDQYQYEVMLQHAPNFQTEIMPYIEKMRAKYTKDLPESPAASLLINRALKNYAINEVNVDGNHRVPLEYPTRVHEIKLTFVYDAQGRLTLPDETLLAITQIKNREWKKPSDSPSSDQASDSSDSSSESR</sequence>
<feature type="compositionally biased region" description="Low complexity" evidence="1">
    <location>
        <begin position="281"/>
        <end position="299"/>
    </location>
</feature>
<comment type="caution">
    <text evidence="3">The sequence shown here is derived from an EMBL/GenBank/DDBJ whole genome shotgun (WGS) entry which is preliminary data.</text>
</comment>
<evidence type="ECO:0000313" key="3">
    <source>
        <dbReference type="EMBL" id="MBF0934356.1"/>
    </source>
</evidence>
<dbReference type="AlphaFoldDB" id="A0A929QSK4"/>
<accession>A0A929QSK4</accession>
<proteinExistence type="predicted"/>
<keyword evidence="2" id="KW-0732">Signal</keyword>
<name>A0A929QSK4_ABIDE</name>
<evidence type="ECO:0000313" key="4">
    <source>
        <dbReference type="Proteomes" id="UP000757900"/>
    </source>
</evidence>